<evidence type="ECO:0000313" key="1">
    <source>
        <dbReference type="EMBL" id="CAH1793802.1"/>
    </source>
</evidence>
<dbReference type="AlphaFoldDB" id="A0A8S4PQ78"/>
<comment type="caution">
    <text evidence="1">The sequence shown here is derived from an EMBL/GenBank/DDBJ whole genome shotgun (WGS) entry which is preliminary data.</text>
</comment>
<organism evidence="1 2">
    <name type="scientific">Owenia fusiformis</name>
    <name type="common">Polychaete worm</name>
    <dbReference type="NCBI Taxonomy" id="6347"/>
    <lineage>
        <taxon>Eukaryota</taxon>
        <taxon>Metazoa</taxon>
        <taxon>Spiralia</taxon>
        <taxon>Lophotrochozoa</taxon>
        <taxon>Annelida</taxon>
        <taxon>Polychaeta</taxon>
        <taxon>Sedentaria</taxon>
        <taxon>Canalipalpata</taxon>
        <taxon>Sabellida</taxon>
        <taxon>Oweniida</taxon>
        <taxon>Oweniidae</taxon>
        <taxon>Owenia</taxon>
    </lineage>
</organism>
<accession>A0A8S4PQ78</accession>
<protein>
    <submittedName>
        <fullName evidence="1">Uncharacterized protein</fullName>
    </submittedName>
</protein>
<proteinExistence type="predicted"/>
<sequence>MGTSLERKHIVLIKTTVFMANFCLESNYSVWSKSDGKCKLCSMNVPEDSQHRLLLCEHFKEERESFFYSVCKQCPSDLFSNINKCNLTEKLTFPKWGQDYFRLFDSIVKRHNPIVQAPRFMSMITYNIVLKKLYMTLYIFIHTV</sequence>
<gene>
    <name evidence="1" type="ORF">OFUS_LOCUS18605</name>
</gene>
<dbReference type="Proteomes" id="UP000749559">
    <property type="component" value="Unassembled WGS sequence"/>
</dbReference>
<reference evidence="1" key="1">
    <citation type="submission" date="2022-03" db="EMBL/GenBank/DDBJ databases">
        <authorList>
            <person name="Martin C."/>
        </authorList>
    </citation>
    <scope>NUCLEOTIDE SEQUENCE</scope>
</reference>
<dbReference type="EMBL" id="CAIIXF020000009">
    <property type="protein sequence ID" value="CAH1793802.1"/>
    <property type="molecule type" value="Genomic_DNA"/>
</dbReference>
<keyword evidence="2" id="KW-1185">Reference proteome</keyword>
<evidence type="ECO:0000313" key="2">
    <source>
        <dbReference type="Proteomes" id="UP000749559"/>
    </source>
</evidence>
<name>A0A8S4PQ78_OWEFU</name>